<gene>
    <name evidence="3" type="ORF">SAMN00768000_3139</name>
</gene>
<feature type="transmembrane region" description="Helical" evidence="1">
    <location>
        <begin position="12"/>
        <end position="33"/>
    </location>
</feature>
<keyword evidence="1" id="KW-0812">Transmembrane</keyword>
<dbReference type="EMBL" id="FWWY01000001">
    <property type="protein sequence ID" value="SMC06983.1"/>
    <property type="molecule type" value="Genomic_DNA"/>
</dbReference>
<dbReference type="OrthoDB" id="5461404at2"/>
<proteinExistence type="predicted"/>
<reference evidence="4" key="1">
    <citation type="submission" date="2017-04" db="EMBL/GenBank/DDBJ databases">
        <authorList>
            <person name="Varghese N."/>
            <person name="Submissions S."/>
        </authorList>
    </citation>
    <scope>NUCLEOTIDE SEQUENCE [LARGE SCALE GENOMIC DNA]</scope>
    <source>
        <strain evidence="4">DSM 9293</strain>
    </source>
</reference>
<dbReference type="Proteomes" id="UP000192660">
    <property type="component" value="Unassembled WGS sequence"/>
</dbReference>
<evidence type="ECO:0000259" key="2">
    <source>
        <dbReference type="Pfam" id="PF09851"/>
    </source>
</evidence>
<dbReference type="AlphaFoldDB" id="A0A1W1WML7"/>
<evidence type="ECO:0000313" key="4">
    <source>
        <dbReference type="Proteomes" id="UP000192660"/>
    </source>
</evidence>
<evidence type="ECO:0000256" key="1">
    <source>
        <dbReference type="SAM" id="Phobius"/>
    </source>
</evidence>
<dbReference type="InterPro" id="IPR018649">
    <property type="entry name" value="SHOCT"/>
</dbReference>
<feature type="domain" description="SHOCT" evidence="2">
    <location>
        <begin position="48"/>
        <end position="74"/>
    </location>
</feature>
<organism evidence="3 4">
    <name type="scientific">Sulfobacillus thermosulfidooxidans (strain DSM 9293 / VKM B-1269 / AT-1)</name>
    <dbReference type="NCBI Taxonomy" id="929705"/>
    <lineage>
        <taxon>Bacteria</taxon>
        <taxon>Bacillati</taxon>
        <taxon>Bacillota</taxon>
        <taxon>Clostridia</taxon>
        <taxon>Eubacteriales</taxon>
        <taxon>Clostridiales Family XVII. Incertae Sedis</taxon>
        <taxon>Sulfobacillus</taxon>
    </lineage>
</organism>
<sequence length="82" mass="9752">MMMWPMARIFPFFGLIGLTIMGFFLWIFWFRFLGKPHHDHQEMAPGPDPLEVARERFARGEISQDEFDAIADRLIRTEKPLK</sequence>
<dbReference type="Pfam" id="PF09851">
    <property type="entry name" value="SHOCT"/>
    <property type="match status" value="1"/>
</dbReference>
<keyword evidence="4" id="KW-1185">Reference proteome</keyword>
<protein>
    <submittedName>
        <fullName evidence="3">Short C-terminal domain-containing protein</fullName>
    </submittedName>
</protein>
<keyword evidence="1" id="KW-0472">Membrane</keyword>
<dbReference type="RefSeq" id="WP_020374396.1">
    <property type="nucleotide sequence ID" value="NZ_FWWY01000001.1"/>
</dbReference>
<name>A0A1W1WML7_SULTA</name>
<keyword evidence="1" id="KW-1133">Transmembrane helix</keyword>
<accession>A0A1W1WML7</accession>
<evidence type="ECO:0000313" key="3">
    <source>
        <dbReference type="EMBL" id="SMC06983.1"/>
    </source>
</evidence>